<dbReference type="GO" id="GO:0008758">
    <property type="term" value="F:UDP-2,3-diacylglucosamine hydrolase activity"/>
    <property type="evidence" value="ECO:0007669"/>
    <property type="project" value="TreeGrafter"/>
</dbReference>
<sequence length="418" mass="47635">MFARYLTIAVLILILFLVDWYVFQAVRTVTVSLAFRSQRLIFWLYWGLFALTVVTIILFMLTRGTPPTHFRMYLISTLFIIFASKLVVVVFLLVDDGLRLLKYLVNYIFSHAPNQPEPEKIVISRNEFLNKLALIMGAIPLVAFVYGMVRGAYNYQVKKVTLRLPDLPLAFQGYRAIQISDLHTGSFTSTKPLHKAVALINKQQADLVFFTGDLVNNVATEVLPHIDALKNISARDGKFSVLGNHDYGDYVSWPTREAKIQNLNRLKDAHRQIGWKLLLNEHAVIQKGPDQLAIIGIENWSTRLHFPKYGNLPVAYVGTENIPFKILLSHDPSHWDGEVNTRFPDIHLTLSGHTHGMQFGVNIAGFKWSPVQYVYKQWAGLYKKGSQYLYVNTGLGFLGYPGRVGFLPEITVFEFQRA</sequence>
<dbReference type="SUPFAM" id="SSF56300">
    <property type="entry name" value="Metallo-dependent phosphatases"/>
    <property type="match status" value="1"/>
</dbReference>
<keyword evidence="1" id="KW-0479">Metal-binding</keyword>
<evidence type="ECO:0000256" key="2">
    <source>
        <dbReference type="ARBA" id="ARBA00022801"/>
    </source>
</evidence>
<dbReference type="Gene3D" id="3.60.21.10">
    <property type="match status" value="1"/>
</dbReference>
<proteinExistence type="predicted"/>
<dbReference type="GO" id="GO:0009245">
    <property type="term" value="P:lipid A biosynthetic process"/>
    <property type="evidence" value="ECO:0007669"/>
    <property type="project" value="TreeGrafter"/>
</dbReference>
<organism evidence="5 6">
    <name type="scientific">Adhaeribacter rhizoryzae</name>
    <dbReference type="NCBI Taxonomy" id="2607907"/>
    <lineage>
        <taxon>Bacteria</taxon>
        <taxon>Pseudomonadati</taxon>
        <taxon>Bacteroidota</taxon>
        <taxon>Cytophagia</taxon>
        <taxon>Cytophagales</taxon>
        <taxon>Hymenobacteraceae</taxon>
        <taxon>Adhaeribacter</taxon>
    </lineage>
</organism>
<feature type="transmembrane region" description="Helical" evidence="3">
    <location>
        <begin position="73"/>
        <end position="94"/>
    </location>
</feature>
<accession>A0A5M6DLK5</accession>
<dbReference type="Pfam" id="PF00149">
    <property type="entry name" value="Metallophos"/>
    <property type="match status" value="1"/>
</dbReference>
<evidence type="ECO:0000313" key="6">
    <source>
        <dbReference type="Proteomes" id="UP000323426"/>
    </source>
</evidence>
<dbReference type="GO" id="GO:0046872">
    <property type="term" value="F:metal ion binding"/>
    <property type="evidence" value="ECO:0007669"/>
    <property type="project" value="UniProtKB-KW"/>
</dbReference>
<keyword evidence="3" id="KW-0812">Transmembrane</keyword>
<comment type="caution">
    <text evidence="5">The sequence shown here is derived from an EMBL/GenBank/DDBJ whole genome shotgun (WGS) entry which is preliminary data.</text>
</comment>
<evidence type="ECO:0000313" key="5">
    <source>
        <dbReference type="EMBL" id="KAA5548418.1"/>
    </source>
</evidence>
<keyword evidence="2" id="KW-0378">Hydrolase</keyword>
<gene>
    <name evidence="5" type="ORF">F0145_06740</name>
</gene>
<dbReference type="RefSeq" id="WP_150087549.1">
    <property type="nucleotide sequence ID" value="NZ_VWSF01000003.1"/>
</dbReference>
<dbReference type="InterPro" id="IPR004843">
    <property type="entry name" value="Calcineurin-like_PHP"/>
</dbReference>
<protein>
    <submittedName>
        <fullName evidence="5">Metallophosphoesterase</fullName>
    </submittedName>
</protein>
<evidence type="ECO:0000256" key="3">
    <source>
        <dbReference type="SAM" id="Phobius"/>
    </source>
</evidence>
<name>A0A5M6DLK5_9BACT</name>
<keyword evidence="6" id="KW-1185">Reference proteome</keyword>
<dbReference type="Proteomes" id="UP000323426">
    <property type="component" value="Unassembled WGS sequence"/>
</dbReference>
<keyword evidence="3" id="KW-1133">Transmembrane helix</keyword>
<dbReference type="InterPro" id="IPR051158">
    <property type="entry name" value="Metallophosphoesterase_sf"/>
</dbReference>
<dbReference type="PANTHER" id="PTHR31302:SF31">
    <property type="entry name" value="PHOSPHODIESTERASE YAEI"/>
    <property type="match status" value="1"/>
</dbReference>
<dbReference type="AlphaFoldDB" id="A0A5M6DLK5"/>
<feature type="transmembrane region" description="Helical" evidence="3">
    <location>
        <begin position="128"/>
        <end position="149"/>
    </location>
</feature>
<feature type="transmembrane region" description="Helical" evidence="3">
    <location>
        <begin position="40"/>
        <end position="61"/>
    </location>
</feature>
<dbReference type="InterPro" id="IPR029052">
    <property type="entry name" value="Metallo-depent_PP-like"/>
</dbReference>
<dbReference type="EMBL" id="VWSF01000003">
    <property type="protein sequence ID" value="KAA5548418.1"/>
    <property type="molecule type" value="Genomic_DNA"/>
</dbReference>
<reference evidence="5 6" key="1">
    <citation type="submission" date="2019-09" db="EMBL/GenBank/DDBJ databases">
        <title>Genome sequence and assembly of Adhaeribacter sp.</title>
        <authorList>
            <person name="Chhetri G."/>
        </authorList>
    </citation>
    <scope>NUCLEOTIDE SEQUENCE [LARGE SCALE GENOMIC DNA]</scope>
    <source>
        <strain evidence="5 6">DK36</strain>
    </source>
</reference>
<dbReference type="PANTHER" id="PTHR31302">
    <property type="entry name" value="TRANSMEMBRANE PROTEIN WITH METALLOPHOSPHOESTERASE DOMAIN-RELATED"/>
    <property type="match status" value="1"/>
</dbReference>
<evidence type="ECO:0000259" key="4">
    <source>
        <dbReference type="Pfam" id="PF00149"/>
    </source>
</evidence>
<feature type="domain" description="Calcineurin-like phosphoesterase" evidence="4">
    <location>
        <begin position="175"/>
        <end position="356"/>
    </location>
</feature>
<evidence type="ECO:0000256" key="1">
    <source>
        <dbReference type="ARBA" id="ARBA00022723"/>
    </source>
</evidence>
<dbReference type="GO" id="GO:0016020">
    <property type="term" value="C:membrane"/>
    <property type="evidence" value="ECO:0007669"/>
    <property type="project" value="GOC"/>
</dbReference>
<keyword evidence="3" id="KW-0472">Membrane</keyword>